<dbReference type="AlphaFoldDB" id="A0A1M5L8Q9"/>
<keyword evidence="2 6" id="KW-0479">Metal-binding</keyword>
<dbReference type="RefSeq" id="WP_073068464.1">
    <property type="nucleotide sequence ID" value="NZ_FQUS01000038.1"/>
</dbReference>
<proteinExistence type="inferred from homology"/>
<dbReference type="GO" id="GO:0008448">
    <property type="term" value="F:N-acetylglucosamine-6-phosphate deacetylase activity"/>
    <property type="evidence" value="ECO:0007669"/>
    <property type="project" value="InterPro"/>
</dbReference>
<dbReference type="Pfam" id="PF01979">
    <property type="entry name" value="Amidohydro_1"/>
    <property type="match status" value="1"/>
</dbReference>
<reference evidence="8 9" key="1">
    <citation type="submission" date="2016-11" db="EMBL/GenBank/DDBJ databases">
        <authorList>
            <person name="Jaros S."/>
            <person name="Januszkiewicz K."/>
            <person name="Wedrychowicz H."/>
        </authorList>
    </citation>
    <scope>NUCLEOTIDE SEQUENCE [LARGE SCALE GENOMIC DNA]</scope>
    <source>
        <strain evidence="8 9">DSM 21986</strain>
    </source>
</reference>
<keyword evidence="9" id="KW-1185">Reference proteome</keyword>
<dbReference type="PIRSF" id="PIRSF038994">
    <property type="entry name" value="NagA"/>
    <property type="match status" value="1"/>
</dbReference>
<dbReference type="SUPFAM" id="SSF51556">
    <property type="entry name" value="Metallo-dependent hydrolases"/>
    <property type="match status" value="1"/>
</dbReference>
<dbReference type="STRING" id="1194090.SAMN05443144_13813"/>
<dbReference type="Gene3D" id="3.20.20.140">
    <property type="entry name" value="Metal-dependent hydrolases"/>
    <property type="match status" value="1"/>
</dbReference>
<evidence type="ECO:0000313" key="8">
    <source>
        <dbReference type="EMBL" id="SHG60803.1"/>
    </source>
</evidence>
<gene>
    <name evidence="8" type="ORF">SAMN05443144_13813</name>
</gene>
<dbReference type="GO" id="GO:0046872">
    <property type="term" value="F:metal ion binding"/>
    <property type="evidence" value="ECO:0007669"/>
    <property type="project" value="UniProtKB-KW"/>
</dbReference>
<evidence type="ECO:0000256" key="5">
    <source>
        <dbReference type="PIRSR" id="PIRSR038994-1"/>
    </source>
</evidence>
<evidence type="ECO:0000256" key="6">
    <source>
        <dbReference type="PIRSR" id="PIRSR038994-3"/>
    </source>
</evidence>
<accession>A0A1M5L8Q9</accession>
<comment type="cofactor">
    <cofactor evidence="6">
        <name>a divalent metal cation</name>
        <dbReference type="ChEBI" id="CHEBI:60240"/>
    </cofactor>
    <text evidence="6">Binds 1 divalent metal cation per subunit.</text>
</comment>
<organism evidence="8 9">
    <name type="scientific">Fodinibius roseus</name>
    <dbReference type="NCBI Taxonomy" id="1194090"/>
    <lineage>
        <taxon>Bacteria</taxon>
        <taxon>Pseudomonadati</taxon>
        <taxon>Balneolota</taxon>
        <taxon>Balneolia</taxon>
        <taxon>Balneolales</taxon>
        <taxon>Balneolaceae</taxon>
        <taxon>Fodinibius</taxon>
    </lineage>
</organism>
<evidence type="ECO:0000256" key="2">
    <source>
        <dbReference type="ARBA" id="ARBA00022723"/>
    </source>
</evidence>
<feature type="active site" description="Proton donor/acceptor" evidence="5">
    <location>
        <position position="231"/>
    </location>
</feature>
<dbReference type="InterPro" id="IPR006680">
    <property type="entry name" value="Amidohydro-rel"/>
</dbReference>
<feature type="binding site" evidence="6">
    <location>
        <position position="83"/>
    </location>
    <ligand>
        <name>Zn(2+)</name>
        <dbReference type="ChEBI" id="CHEBI:29105"/>
    </ligand>
</feature>
<feature type="binding site" evidence="6">
    <location>
        <position position="152"/>
    </location>
    <ligand>
        <name>Zn(2+)</name>
        <dbReference type="ChEBI" id="CHEBI:29105"/>
    </ligand>
</feature>
<evidence type="ECO:0000256" key="1">
    <source>
        <dbReference type="ARBA" id="ARBA00010716"/>
    </source>
</evidence>
<dbReference type="PANTHER" id="PTHR11113:SF14">
    <property type="entry name" value="N-ACETYLGLUCOSAMINE-6-PHOSPHATE DEACETYLASE"/>
    <property type="match status" value="1"/>
</dbReference>
<protein>
    <submittedName>
        <fullName evidence="8">N-acetylglucosamine-6-phosphate deacetylase</fullName>
    </submittedName>
</protein>
<evidence type="ECO:0000256" key="3">
    <source>
        <dbReference type="ARBA" id="ARBA00022801"/>
    </source>
</evidence>
<keyword evidence="4" id="KW-0119">Carbohydrate metabolism</keyword>
<feature type="domain" description="Amidohydrolase-related" evidence="7">
    <location>
        <begin position="4"/>
        <end position="223"/>
    </location>
</feature>
<name>A0A1M5L8Q9_9BACT</name>
<sequence>MIDIPGFIDLQVNGHKGIDFSSPQLTEEDFVFACKALISEGTVAFLPTIITSSAAIFERNLRLMADCMRRSDLTNALLGFHVEGPFISEEDGARGAHNSKWVRKPDSGFLDKLYKWSDQRIKLLTISADVEGAADLCRYATKELGITVSLGHHLATGEELDSAAAAGARALTHLGNGIPRLLPRHHNPLWAGLANDNLSAMMIADGHHIPPSIIKTIIRTKGISKTIVVSDASPIAGLPPGEYNTLGNEVILEESGRLYNPETGYLVGSSSTMLECMNYLRSLDLLTDDELMQVGFFNPLQLIDVEPSGIINDAVSLIEKKEDMFVLK</sequence>
<dbReference type="InterPro" id="IPR032466">
    <property type="entry name" value="Metal_Hydrolase"/>
</dbReference>
<dbReference type="InterPro" id="IPR003764">
    <property type="entry name" value="GlcNAc_6-P_deAcase"/>
</dbReference>
<keyword evidence="3 4" id="KW-0378">Hydrolase</keyword>
<dbReference type="EMBL" id="FQUS01000038">
    <property type="protein sequence ID" value="SHG60803.1"/>
    <property type="molecule type" value="Genomic_DNA"/>
</dbReference>
<dbReference type="OrthoDB" id="9776488at2"/>
<comment type="similarity">
    <text evidence="1 4">Belongs to the metallo-dependent hydrolases superfamily. NagA family.</text>
</comment>
<dbReference type="Proteomes" id="UP000184041">
    <property type="component" value="Unassembled WGS sequence"/>
</dbReference>
<dbReference type="GO" id="GO:0006046">
    <property type="term" value="P:N-acetylglucosamine catabolic process"/>
    <property type="evidence" value="ECO:0007669"/>
    <property type="project" value="TreeGrafter"/>
</dbReference>
<evidence type="ECO:0000256" key="4">
    <source>
        <dbReference type="PIRNR" id="PIRNR038994"/>
    </source>
</evidence>
<evidence type="ECO:0000313" key="9">
    <source>
        <dbReference type="Proteomes" id="UP000184041"/>
    </source>
</evidence>
<evidence type="ECO:0000259" key="7">
    <source>
        <dbReference type="Pfam" id="PF01979"/>
    </source>
</evidence>
<dbReference type="PANTHER" id="PTHR11113">
    <property type="entry name" value="N-ACETYLGLUCOSAMINE-6-PHOSPHATE DEACETYLASE"/>
    <property type="match status" value="1"/>
</dbReference>
<feature type="binding site" evidence="6">
    <location>
        <position position="173"/>
    </location>
    <ligand>
        <name>Zn(2+)</name>
        <dbReference type="ChEBI" id="CHEBI:29105"/>
    </ligand>
</feature>